<accession>A0ABR1AIR3</accession>
<dbReference type="InterPro" id="IPR051568">
    <property type="entry name" value="LZTR1/Attractin"/>
</dbReference>
<gene>
    <name evidence="4" type="ORF">RUM44_006664</name>
</gene>
<dbReference type="Gene3D" id="2.120.10.80">
    <property type="entry name" value="Kelch-type beta propeller"/>
    <property type="match status" value="2"/>
</dbReference>
<feature type="compositionally biased region" description="Polar residues" evidence="3">
    <location>
        <begin position="695"/>
        <end position="707"/>
    </location>
</feature>
<dbReference type="PANTHER" id="PTHR46376:SF1">
    <property type="entry name" value="LEUCINE-ZIPPER-LIKE TRANSCRIPTIONAL REGULATOR 1"/>
    <property type="match status" value="1"/>
</dbReference>
<keyword evidence="5" id="KW-1185">Reference proteome</keyword>
<dbReference type="InterPro" id="IPR015915">
    <property type="entry name" value="Kelch-typ_b-propeller"/>
</dbReference>
<feature type="region of interest" description="Disordered" evidence="3">
    <location>
        <begin position="682"/>
        <end position="710"/>
    </location>
</feature>
<dbReference type="EMBL" id="JAWJWF010000048">
    <property type="protein sequence ID" value="KAK6620263.1"/>
    <property type="molecule type" value="Genomic_DNA"/>
</dbReference>
<reference evidence="4 5" key="1">
    <citation type="submission" date="2023-09" db="EMBL/GenBank/DDBJ databases">
        <title>Genomes of two closely related lineages of the louse Polyplax serrata with different host specificities.</title>
        <authorList>
            <person name="Martinu J."/>
            <person name="Tarabai H."/>
            <person name="Stefka J."/>
            <person name="Hypsa V."/>
        </authorList>
    </citation>
    <scope>NUCLEOTIDE SEQUENCE [LARGE SCALE GENOMIC DNA]</scope>
    <source>
        <strain evidence="4">98ZLc_SE</strain>
    </source>
</reference>
<dbReference type="PANTHER" id="PTHR46376">
    <property type="entry name" value="LEUCINE-ZIPPER-LIKE TRANSCRIPTIONAL REGULATOR 1"/>
    <property type="match status" value="1"/>
</dbReference>
<feature type="compositionally biased region" description="Polar residues" evidence="3">
    <location>
        <begin position="446"/>
        <end position="464"/>
    </location>
</feature>
<sequence>MDVDREPWKTPEGCASSGVSVCGIPMERTEGPELTGAEDMWTSLGSTPENVAPSSRTKHSATLLGSDVYVFGGRNGNLPLKDLWKYNLGEGKWSQLEPTGDRPPSLQEHTAVAYKDCIYVFGGEIGFSAGTETPLWIYNTKSNTWKKIRGRKGVLSPKGRRGHSALVYKGSMIIYGGYQDLRGSSNELWTYHFETESWHLILPKSSTVSVQRPNGRHKHSAVLHDGAMWIYGGMTDLQERGDLWRWDIASKMWCNIKTKSNPGPLHSHAVCKLPSSMLIFGGETNGLLLNDLWRFHFGTEVWEKLQFPGSKPHPRAESIALTVSELLFREESNIGGACSGIGYQKSSEMTRNNVCSSENSNNHSKTNKVGPVEKKYVFSECGKNYASGNLVTSAIQNNNLNFLKEISKLSSINLSRFNHKCSYSMLNSSSHDSTESLLKRKEGSDSAEQTPTRMPKSQSANVLANNEKRKTFSNLTPACAEKMPFPSLGESGEFSLIDSDHSGSCLLARDPVSVPNFNEYSAGPTTSATTDRLLSIDSDDSNYTKTSKLNNFNPNNLFNKRSCKETNEKTTIPGTPFANELKTLEPKAKNQDNYNFNKRCQSDSYSSHLVTLGNEEHVEKTDGIPKSASVVRFKKQPEIADEATSDYCSIETVNKVSSSSNYSQSSNEMHRELLNDYPELKFSRSTSSSSRKSNVKTGGNVKNTGYGFSNPHYMGPDVQTILKSNDAQKCAKVLNSPPDSVLEETGKVTKSNAGKENVEMTNMSTKKTNSNEYKVPKQVRSPPRYLPLRGNPYNTTTVPIEVDKKKKYRANSTGRPDKQEIFNRYLQQQYEEYSTVNMEPSVPLSIFLIGGKEHGQITVFKRPISLWKLRLSSNVY</sequence>
<proteinExistence type="predicted"/>
<organism evidence="4 5">
    <name type="scientific">Polyplax serrata</name>
    <name type="common">Common mouse louse</name>
    <dbReference type="NCBI Taxonomy" id="468196"/>
    <lineage>
        <taxon>Eukaryota</taxon>
        <taxon>Metazoa</taxon>
        <taxon>Ecdysozoa</taxon>
        <taxon>Arthropoda</taxon>
        <taxon>Hexapoda</taxon>
        <taxon>Insecta</taxon>
        <taxon>Pterygota</taxon>
        <taxon>Neoptera</taxon>
        <taxon>Paraneoptera</taxon>
        <taxon>Psocodea</taxon>
        <taxon>Troctomorpha</taxon>
        <taxon>Phthiraptera</taxon>
        <taxon>Anoplura</taxon>
        <taxon>Polyplacidae</taxon>
        <taxon>Polyplax</taxon>
    </lineage>
</organism>
<name>A0ABR1AIR3_POLSC</name>
<evidence type="ECO:0000256" key="1">
    <source>
        <dbReference type="ARBA" id="ARBA00022441"/>
    </source>
</evidence>
<comment type="caution">
    <text evidence="4">The sequence shown here is derived from an EMBL/GenBank/DDBJ whole genome shotgun (WGS) entry which is preliminary data.</text>
</comment>
<keyword evidence="2" id="KW-0677">Repeat</keyword>
<feature type="compositionally biased region" description="Basic and acidic residues" evidence="3">
    <location>
        <begin position="432"/>
        <end position="444"/>
    </location>
</feature>
<evidence type="ECO:0000313" key="5">
    <source>
        <dbReference type="Proteomes" id="UP001359485"/>
    </source>
</evidence>
<dbReference type="InterPro" id="IPR006652">
    <property type="entry name" value="Kelch_1"/>
</dbReference>
<dbReference type="Pfam" id="PF24681">
    <property type="entry name" value="Kelch_KLHDC2_KLHL20_DRC7"/>
    <property type="match status" value="1"/>
</dbReference>
<evidence type="ECO:0000256" key="2">
    <source>
        <dbReference type="ARBA" id="ARBA00022737"/>
    </source>
</evidence>
<feature type="compositionally biased region" description="Low complexity" evidence="3">
    <location>
        <begin position="683"/>
        <end position="692"/>
    </location>
</feature>
<evidence type="ECO:0000256" key="3">
    <source>
        <dbReference type="SAM" id="MobiDB-lite"/>
    </source>
</evidence>
<dbReference type="Proteomes" id="UP001359485">
    <property type="component" value="Unassembled WGS sequence"/>
</dbReference>
<evidence type="ECO:0000313" key="4">
    <source>
        <dbReference type="EMBL" id="KAK6620263.1"/>
    </source>
</evidence>
<protein>
    <submittedName>
        <fullName evidence="4">Uncharacterized protein</fullName>
    </submittedName>
</protein>
<dbReference type="SUPFAM" id="SSF117281">
    <property type="entry name" value="Kelch motif"/>
    <property type="match status" value="1"/>
</dbReference>
<feature type="region of interest" description="Disordered" evidence="3">
    <location>
        <begin position="430"/>
        <end position="464"/>
    </location>
</feature>
<keyword evidence="1" id="KW-0880">Kelch repeat</keyword>
<dbReference type="Pfam" id="PF01344">
    <property type="entry name" value="Kelch_1"/>
    <property type="match status" value="1"/>
</dbReference>